<comment type="caution">
    <text evidence="2">The sequence shown here is derived from an EMBL/GenBank/DDBJ whole genome shotgun (WGS) entry which is preliminary data.</text>
</comment>
<feature type="domain" description="Serine aminopeptidase S33" evidence="1">
    <location>
        <begin position="63"/>
        <end position="169"/>
    </location>
</feature>
<dbReference type="PANTHER" id="PTHR12277:SF79">
    <property type="entry name" value="XAA-PRO DIPEPTIDYL-PEPTIDASE-RELATED"/>
    <property type="match status" value="1"/>
</dbReference>
<accession>A0A4R2JV86</accession>
<dbReference type="SUPFAM" id="SSF53474">
    <property type="entry name" value="alpha/beta-Hydrolases"/>
    <property type="match status" value="1"/>
</dbReference>
<evidence type="ECO:0000313" key="2">
    <source>
        <dbReference type="EMBL" id="TCO60959.1"/>
    </source>
</evidence>
<sequence length="259" mass="27281">MPVAIVAAALVALLVAGVWVGQRRFVYFPTRLSGPTPPNAQPVILRTSDGVELGAWLFPAPGPVVLVANGNAGSRADRTPLADALVAVGLSVLLFDYRGFGGNHGRPSERGLALDARAAYRFLTHDRQVPPDQVIFYGESLGSAVVTELATEYPPAGLLLRSPFVDLASVGREVFPFLPVRLMLRDRYPLAATIASVAVPTTVVLGTADVIVRPEQSRRVAEIASATLVEVPGAGHNDLVLLNGPQLVAAVQELARTAG</sequence>
<dbReference type="Gene3D" id="3.40.50.1820">
    <property type="entry name" value="alpha/beta hydrolase"/>
    <property type="match status" value="1"/>
</dbReference>
<evidence type="ECO:0000313" key="3">
    <source>
        <dbReference type="Proteomes" id="UP000295680"/>
    </source>
</evidence>
<dbReference type="InterPro" id="IPR029058">
    <property type="entry name" value="AB_hydrolase_fold"/>
</dbReference>
<proteinExistence type="predicted"/>
<dbReference type="AlphaFoldDB" id="A0A4R2JV86"/>
<evidence type="ECO:0000259" key="1">
    <source>
        <dbReference type="Pfam" id="PF12146"/>
    </source>
</evidence>
<dbReference type="RefSeq" id="WP_243726887.1">
    <property type="nucleotide sequence ID" value="NZ_SLWS01000003.1"/>
</dbReference>
<dbReference type="PANTHER" id="PTHR12277">
    <property type="entry name" value="ALPHA/BETA HYDROLASE DOMAIN-CONTAINING PROTEIN"/>
    <property type="match status" value="1"/>
</dbReference>
<organism evidence="2 3">
    <name type="scientific">Actinocrispum wychmicini</name>
    <dbReference type="NCBI Taxonomy" id="1213861"/>
    <lineage>
        <taxon>Bacteria</taxon>
        <taxon>Bacillati</taxon>
        <taxon>Actinomycetota</taxon>
        <taxon>Actinomycetes</taxon>
        <taxon>Pseudonocardiales</taxon>
        <taxon>Pseudonocardiaceae</taxon>
        <taxon>Actinocrispum</taxon>
    </lineage>
</organism>
<dbReference type="EMBL" id="SLWS01000003">
    <property type="protein sequence ID" value="TCO60959.1"/>
    <property type="molecule type" value="Genomic_DNA"/>
</dbReference>
<gene>
    <name evidence="2" type="ORF">EV192_103541</name>
</gene>
<protein>
    <recommendedName>
        <fullName evidence="1">Serine aminopeptidase S33 domain-containing protein</fullName>
    </recommendedName>
</protein>
<reference evidence="2 3" key="1">
    <citation type="submission" date="2019-03" db="EMBL/GenBank/DDBJ databases">
        <title>Genomic Encyclopedia of Type Strains, Phase IV (KMG-IV): sequencing the most valuable type-strain genomes for metagenomic binning, comparative biology and taxonomic classification.</title>
        <authorList>
            <person name="Goeker M."/>
        </authorList>
    </citation>
    <scope>NUCLEOTIDE SEQUENCE [LARGE SCALE GENOMIC DNA]</scope>
    <source>
        <strain evidence="2 3">DSM 45934</strain>
    </source>
</reference>
<dbReference type="InterPro" id="IPR022742">
    <property type="entry name" value="Hydrolase_4"/>
</dbReference>
<dbReference type="Proteomes" id="UP000295680">
    <property type="component" value="Unassembled WGS sequence"/>
</dbReference>
<dbReference type="Pfam" id="PF12146">
    <property type="entry name" value="Hydrolase_4"/>
    <property type="match status" value="1"/>
</dbReference>
<name>A0A4R2JV86_9PSEU</name>
<keyword evidence="3" id="KW-1185">Reference proteome</keyword>